<reference evidence="1" key="1">
    <citation type="journal article" date="2012" name="Nature">
        <title>The oyster genome reveals stress adaptation and complexity of shell formation.</title>
        <authorList>
            <person name="Zhang G."/>
            <person name="Fang X."/>
            <person name="Guo X."/>
            <person name="Li L."/>
            <person name="Luo R."/>
            <person name="Xu F."/>
            <person name="Yang P."/>
            <person name="Zhang L."/>
            <person name="Wang X."/>
            <person name="Qi H."/>
            <person name="Xiong Z."/>
            <person name="Que H."/>
            <person name="Xie Y."/>
            <person name="Holland P.W."/>
            <person name="Paps J."/>
            <person name="Zhu Y."/>
            <person name="Wu F."/>
            <person name="Chen Y."/>
            <person name="Wang J."/>
            <person name="Peng C."/>
            <person name="Meng J."/>
            <person name="Yang L."/>
            <person name="Liu J."/>
            <person name="Wen B."/>
            <person name="Zhang N."/>
            <person name="Huang Z."/>
            <person name="Zhu Q."/>
            <person name="Feng Y."/>
            <person name="Mount A."/>
            <person name="Hedgecock D."/>
            <person name="Xu Z."/>
            <person name="Liu Y."/>
            <person name="Domazet-Loso T."/>
            <person name="Du Y."/>
            <person name="Sun X."/>
            <person name="Zhang S."/>
            <person name="Liu B."/>
            <person name="Cheng P."/>
            <person name="Jiang X."/>
            <person name="Li J."/>
            <person name="Fan D."/>
            <person name="Wang W."/>
            <person name="Fu W."/>
            <person name="Wang T."/>
            <person name="Wang B."/>
            <person name="Zhang J."/>
            <person name="Peng Z."/>
            <person name="Li Y."/>
            <person name="Li N."/>
            <person name="Wang J."/>
            <person name="Chen M."/>
            <person name="He Y."/>
            <person name="Tan F."/>
            <person name="Song X."/>
            <person name="Zheng Q."/>
            <person name="Huang R."/>
            <person name="Yang H."/>
            <person name="Du X."/>
            <person name="Chen L."/>
            <person name="Yang M."/>
            <person name="Gaffney P.M."/>
            <person name="Wang S."/>
            <person name="Luo L."/>
            <person name="She Z."/>
            <person name="Ming Y."/>
            <person name="Huang W."/>
            <person name="Zhang S."/>
            <person name="Huang B."/>
            <person name="Zhang Y."/>
            <person name="Qu T."/>
            <person name="Ni P."/>
            <person name="Miao G."/>
            <person name="Wang J."/>
            <person name="Wang Q."/>
            <person name="Steinberg C.E."/>
            <person name="Wang H."/>
            <person name="Li N."/>
            <person name="Qian L."/>
            <person name="Zhang G."/>
            <person name="Li Y."/>
            <person name="Yang H."/>
            <person name="Liu X."/>
            <person name="Wang J."/>
            <person name="Yin Y."/>
            <person name="Wang J."/>
        </authorList>
    </citation>
    <scope>NUCLEOTIDE SEQUENCE [LARGE SCALE GENOMIC DNA]</scope>
    <source>
        <strain evidence="1">05x7-T-G4-1.051#20</strain>
    </source>
</reference>
<organism evidence="1">
    <name type="scientific">Magallana gigas</name>
    <name type="common">Pacific oyster</name>
    <name type="synonym">Crassostrea gigas</name>
    <dbReference type="NCBI Taxonomy" id="29159"/>
    <lineage>
        <taxon>Eukaryota</taxon>
        <taxon>Metazoa</taxon>
        <taxon>Spiralia</taxon>
        <taxon>Lophotrochozoa</taxon>
        <taxon>Mollusca</taxon>
        <taxon>Bivalvia</taxon>
        <taxon>Autobranchia</taxon>
        <taxon>Pteriomorphia</taxon>
        <taxon>Ostreida</taxon>
        <taxon>Ostreoidea</taxon>
        <taxon>Ostreidae</taxon>
        <taxon>Magallana</taxon>
    </lineage>
</organism>
<dbReference type="EMBL" id="JH819020">
    <property type="protein sequence ID" value="EKC29135.1"/>
    <property type="molecule type" value="Genomic_DNA"/>
</dbReference>
<protein>
    <submittedName>
        <fullName evidence="1">Uncharacterized protein</fullName>
    </submittedName>
</protein>
<dbReference type="InParanoid" id="K1QJT9"/>
<accession>K1QJT9</accession>
<dbReference type="AlphaFoldDB" id="K1QJT9"/>
<dbReference type="HOGENOM" id="CLU_630461_0_0_1"/>
<name>K1QJT9_MAGGI</name>
<evidence type="ECO:0000313" key="1">
    <source>
        <dbReference type="EMBL" id="EKC29135.1"/>
    </source>
</evidence>
<gene>
    <name evidence="1" type="ORF">CGI_10024254</name>
</gene>
<sequence>MSAIYDYARAVAIVIAFIAGKQSKKAAVLFDLVLTAWFGLACFSFPKTVVSKVFGTSDLAMDCAVQHVGACFLSVALFQYMCHKSRDDTVFGSIAVSKALDRDRNSNSIVGARYSFETASFRRDKQNICLLISVVKMSAIYDYARAVAIVIAFIAGKQNKKAAVLFDLVLTTWFGLACFIFPKTVVSKVFGTSDLAMDSGVQHVGACFLSVALFQYMCHKSRDDTVFGSIAVSKALGFLPLLLASLYTFITNEKSVNHSGFCFLLTVFVAIWLMNVALLLETRPSIGRREHKGPVSTVVRLIFLMNLIQGLACLAFPSTVVDFLKVATSVRISMNYLFQSYGALVLSSIFISWYAPCFLRREDRRSFFVSNLLFAVLILWTTMLYCYQTKESVQTVVQHLGCLSMMTLLPSLGWYLMYREDHGSTNTYYTRSKRS</sequence>
<proteinExistence type="predicted"/>